<accession>A0A1W2EBV1</accession>
<dbReference type="RefSeq" id="WP_084577742.1">
    <property type="nucleotide sequence ID" value="NZ_FWXI01000023.1"/>
</dbReference>
<gene>
    <name evidence="1" type="ORF">SAMN04488500_1232</name>
</gene>
<proteinExistence type="predicted"/>
<dbReference type="EMBL" id="FWXI01000023">
    <property type="protein sequence ID" value="SMD07191.1"/>
    <property type="molecule type" value="Genomic_DNA"/>
</dbReference>
<organism evidence="1 2">
    <name type="scientific">Sporomusa malonica</name>
    <dbReference type="NCBI Taxonomy" id="112901"/>
    <lineage>
        <taxon>Bacteria</taxon>
        <taxon>Bacillati</taxon>
        <taxon>Bacillota</taxon>
        <taxon>Negativicutes</taxon>
        <taxon>Selenomonadales</taxon>
        <taxon>Sporomusaceae</taxon>
        <taxon>Sporomusa</taxon>
    </lineage>
</organism>
<dbReference type="Proteomes" id="UP000192738">
    <property type="component" value="Unassembled WGS sequence"/>
</dbReference>
<evidence type="ECO:0000313" key="1">
    <source>
        <dbReference type="EMBL" id="SMD07191.1"/>
    </source>
</evidence>
<keyword evidence="2" id="KW-1185">Reference proteome</keyword>
<reference evidence="1 2" key="1">
    <citation type="submission" date="2017-04" db="EMBL/GenBank/DDBJ databases">
        <authorList>
            <person name="Afonso C.L."/>
            <person name="Miller P.J."/>
            <person name="Scott M.A."/>
            <person name="Spackman E."/>
            <person name="Goraichik I."/>
            <person name="Dimitrov K.M."/>
            <person name="Suarez D.L."/>
            <person name="Swayne D.E."/>
        </authorList>
    </citation>
    <scope>NUCLEOTIDE SEQUENCE [LARGE SCALE GENOMIC DNA]</scope>
    <source>
        <strain evidence="1 2">DSM 5090</strain>
    </source>
</reference>
<protein>
    <submittedName>
        <fullName evidence="1">Uncharacterized protein</fullName>
    </submittedName>
</protein>
<dbReference type="AlphaFoldDB" id="A0A1W2EBV1"/>
<evidence type="ECO:0000313" key="2">
    <source>
        <dbReference type="Proteomes" id="UP000192738"/>
    </source>
</evidence>
<name>A0A1W2EBV1_9FIRM</name>
<sequence length="75" mass="8418">MWRINEKGEKEFSAGKKEWTGAAAAAESCLAFHSDVEEEAVADEIISCYNCRFRRWTRSSFICCNSTTSSPTSKT</sequence>
<dbReference type="OrthoDB" id="5359740at2"/>